<proteinExistence type="predicted"/>
<gene>
    <name evidence="1" type="ORF">BB934_13785</name>
</gene>
<organism evidence="1">
    <name type="scientific">Microvirga ossetica</name>
    <dbReference type="NCBI Taxonomy" id="1882682"/>
    <lineage>
        <taxon>Bacteria</taxon>
        <taxon>Pseudomonadati</taxon>
        <taxon>Pseudomonadota</taxon>
        <taxon>Alphaproteobacteria</taxon>
        <taxon>Hyphomicrobiales</taxon>
        <taxon>Methylobacteriaceae</taxon>
        <taxon>Microvirga</taxon>
    </lineage>
</organism>
<sequence length="66" mass="7218">MKEHLFKVGQSVQPKAATAHHLPRAVFTVLRLLPSTAGGVPLYCIKSQAELIERVVEQGEIEAAPR</sequence>
<evidence type="ECO:0000313" key="1">
    <source>
        <dbReference type="EMBL" id="ANY79151.1"/>
    </source>
</evidence>
<dbReference type="AlphaFoldDB" id="A0A1B2EGP1"/>
<accession>A0A1B2EGP1</accession>
<name>A0A1B2EGP1_9HYPH</name>
<reference evidence="1" key="1">
    <citation type="submission" date="2016-07" db="EMBL/GenBank/DDBJ databases">
        <title>Microvirga ossetica sp. nov. a new species of rhizobia isolated from root nodules of the legume species Vicia alpestris Steven originated from North Ossetia region in the Caucasus.</title>
        <authorList>
            <person name="Safronova V.I."/>
            <person name="Kuznetsova I.G."/>
            <person name="Sazanova A.L."/>
            <person name="Belimov A."/>
            <person name="Andronov E."/>
            <person name="Osledkin Y.S."/>
            <person name="Onishchuk O.P."/>
            <person name="Kurchak O.N."/>
            <person name="Shaposhnikov A.I."/>
            <person name="Willems A."/>
            <person name="Tikhonovich I.A."/>
        </authorList>
    </citation>
    <scope>NUCLEOTIDE SEQUENCE [LARGE SCALE GENOMIC DNA]</scope>
    <source>
        <strain evidence="1">V5/3M</strain>
    </source>
</reference>
<dbReference type="OrthoDB" id="8020021at2"/>
<dbReference type="EMBL" id="CP016616">
    <property type="protein sequence ID" value="ANY79151.1"/>
    <property type="molecule type" value="Genomic_DNA"/>
</dbReference>
<protein>
    <submittedName>
        <fullName evidence="1">Uncharacterized protein</fullName>
    </submittedName>
</protein>
<dbReference type="KEGG" id="moc:BB934_13785"/>
<dbReference type="RefSeq" id="WP_099510159.1">
    <property type="nucleotide sequence ID" value="NZ_CP016616.1"/>
</dbReference>